<name>A0ABT4RRJ5_9ACTN</name>
<feature type="transmembrane region" description="Helical" evidence="1">
    <location>
        <begin position="85"/>
        <end position="102"/>
    </location>
</feature>
<evidence type="ECO:0000256" key="1">
    <source>
        <dbReference type="SAM" id="Phobius"/>
    </source>
</evidence>
<feature type="transmembrane region" description="Helical" evidence="1">
    <location>
        <begin position="150"/>
        <end position="168"/>
    </location>
</feature>
<dbReference type="RefSeq" id="WP_202956923.1">
    <property type="nucleotide sequence ID" value="NZ_JAPCID010000051.1"/>
</dbReference>
<gene>
    <name evidence="2" type="ORF">OJ962_27060</name>
</gene>
<sequence>MSVGKLRSSGLALAWMTVLAAGMFAWLGAPDIPVSETSGNGCGRWNGAELSLHRKQLVPFLLLPLLIADGIAATWIVMRRADLKKFGVVATSGLAWVLTWLWQPANVAYVWSQLLSVIVVPAVVLALLIWSAIAGSAARQRSEPLPRGTLPVLALVPPFAFITLVLWTRTPWIWTC</sequence>
<accession>A0ABT4RRJ5</accession>
<feature type="transmembrane region" description="Helical" evidence="1">
    <location>
        <begin position="12"/>
        <end position="29"/>
    </location>
</feature>
<keyword evidence="1" id="KW-1133">Transmembrane helix</keyword>
<evidence type="ECO:0000313" key="3">
    <source>
        <dbReference type="Proteomes" id="UP001147700"/>
    </source>
</evidence>
<proteinExistence type="predicted"/>
<reference evidence="2" key="1">
    <citation type="submission" date="2022-10" db="EMBL/GenBank/DDBJ databases">
        <title>The WGS of Solirubrobacter sp. CPCC 204708.</title>
        <authorList>
            <person name="Jiang Z."/>
        </authorList>
    </citation>
    <scope>NUCLEOTIDE SEQUENCE</scope>
    <source>
        <strain evidence="2">CPCC 204708</strain>
    </source>
</reference>
<keyword evidence="1" id="KW-0812">Transmembrane</keyword>
<evidence type="ECO:0008006" key="4">
    <source>
        <dbReference type="Google" id="ProtNLM"/>
    </source>
</evidence>
<keyword evidence="1" id="KW-0472">Membrane</keyword>
<comment type="caution">
    <text evidence="2">The sequence shown here is derived from an EMBL/GenBank/DDBJ whole genome shotgun (WGS) entry which is preliminary data.</text>
</comment>
<feature type="transmembrane region" description="Helical" evidence="1">
    <location>
        <begin position="114"/>
        <end position="138"/>
    </location>
</feature>
<feature type="transmembrane region" description="Helical" evidence="1">
    <location>
        <begin position="57"/>
        <end position="78"/>
    </location>
</feature>
<evidence type="ECO:0000313" key="2">
    <source>
        <dbReference type="EMBL" id="MDA0141187.1"/>
    </source>
</evidence>
<organism evidence="2 3">
    <name type="scientific">Solirubrobacter deserti</name>
    <dbReference type="NCBI Taxonomy" id="2282478"/>
    <lineage>
        <taxon>Bacteria</taxon>
        <taxon>Bacillati</taxon>
        <taxon>Actinomycetota</taxon>
        <taxon>Thermoleophilia</taxon>
        <taxon>Solirubrobacterales</taxon>
        <taxon>Solirubrobacteraceae</taxon>
        <taxon>Solirubrobacter</taxon>
    </lineage>
</organism>
<keyword evidence="3" id="KW-1185">Reference proteome</keyword>
<dbReference type="Proteomes" id="UP001147700">
    <property type="component" value="Unassembled WGS sequence"/>
</dbReference>
<dbReference type="EMBL" id="JAPCID010000051">
    <property type="protein sequence ID" value="MDA0141187.1"/>
    <property type="molecule type" value="Genomic_DNA"/>
</dbReference>
<protein>
    <recommendedName>
        <fullName evidence="4">Tryptophan-rich sensory protein</fullName>
    </recommendedName>
</protein>